<evidence type="ECO:0000259" key="2">
    <source>
        <dbReference type="Pfam" id="PF00963"/>
    </source>
</evidence>
<dbReference type="InterPro" id="IPR002102">
    <property type="entry name" value="Cohesin_dom"/>
</dbReference>
<dbReference type="STRING" id="1797516.A3D26_01510"/>
<dbReference type="GO" id="GO:0030246">
    <property type="term" value="F:carbohydrate binding"/>
    <property type="evidence" value="ECO:0007669"/>
    <property type="project" value="InterPro"/>
</dbReference>
<dbReference type="CDD" id="cd08547">
    <property type="entry name" value="Type_II_cohesin"/>
    <property type="match status" value="1"/>
</dbReference>
<dbReference type="Pfam" id="PF00963">
    <property type="entry name" value="Cohesin"/>
    <property type="match status" value="1"/>
</dbReference>
<evidence type="ECO:0000313" key="4">
    <source>
        <dbReference type="Proteomes" id="UP000178319"/>
    </source>
</evidence>
<dbReference type="InterPro" id="IPR008965">
    <property type="entry name" value="CBM2/CBM3_carb-bd_dom_sf"/>
</dbReference>
<dbReference type="Proteomes" id="UP000178319">
    <property type="component" value="Unassembled WGS sequence"/>
</dbReference>
<dbReference type="AlphaFoldDB" id="A0A1G1V602"/>
<dbReference type="Gene3D" id="2.60.40.680">
    <property type="match status" value="1"/>
</dbReference>
<accession>A0A1G1V602</accession>
<evidence type="ECO:0000256" key="1">
    <source>
        <dbReference type="SAM" id="Phobius"/>
    </source>
</evidence>
<comment type="caution">
    <text evidence="3">The sequence shown here is derived from an EMBL/GenBank/DDBJ whole genome shotgun (WGS) entry which is preliminary data.</text>
</comment>
<proteinExistence type="predicted"/>
<dbReference type="SUPFAM" id="SSF49384">
    <property type="entry name" value="Carbohydrate-binding domain"/>
    <property type="match status" value="1"/>
</dbReference>
<name>A0A1G1V602_9BACT</name>
<feature type="domain" description="Cohesin" evidence="2">
    <location>
        <begin position="52"/>
        <end position="176"/>
    </location>
</feature>
<keyword evidence="1" id="KW-0812">Transmembrane</keyword>
<dbReference type="EMBL" id="MHBZ01000029">
    <property type="protein sequence ID" value="OGY10816.1"/>
    <property type="molecule type" value="Genomic_DNA"/>
</dbReference>
<gene>
    <name evidence="3" type="ORF">A3D26_01510</name>
</gene>
<feature type="transmembrane region" description="Helical" evidence="1">
    <location>
        <begin position="242"/>
        <end position="264"/>
    </location>
</feature>
<keyword evidence="1" id="KW-0472">Membrane</keyword>
<keyword evidence="1" id="KW-1133">Transmembrane helix</keyword>
<protein>
    <recommendedName>
        <fullName evidence="2">Cohesin domain-containing protein</fullName>
    </recommendedName>
</protein>
<dbReference type="GO" id="GO:0000272">
    <property type="term" value="P:polysaccharide catabolic process"/>
    <property type="evidence" value="ECO:0007669"/>
    <property type="project" value="InterPro"/>
</dbReference>
<reference evidence="3 4" key="1">
    <citation type="journal article" date="2016" name="Nat. Commun.">
        <title>Thousands of microbial genomes shed light on interconnected biogeochemical processes in an aquifer system.</title>
        <authorList>
            <person name="Anantharaman K."/>
            <person name="Brown C.T."/>
            <person name="Hug L.A."/>
            <person name="Sharon I."/>
            <person name="Castelle C.J."/>
            <person name="Probst A.J."/>
            <person name="Thomas B.C."/>
            <person name="Singh A."/>
            <person name="Wilkins M.J."/>
            <person name="Karaoz U."/>
            <person name="Brodie E.L."/>
            <person name="Williams K.H."/>
            <person name="Hubbard S.S."/>
            <person name="Banfield J.F."/>
        </authorList>
    </citation>
    <scope>NUCLEOTIDE SEQUENCE [LARGE SCALE GENOMIC DNA]</scope>
</reference>
<sequence>MGGTSNRRKLVVGVLAGLLLLVGLAVGVFLVLQQQEIRKKAAPDTTLSVLPPTKTVNVGEEVVLTVEMNTGTNTVTGSDIQIEYDAQKLALREFTPLPDLLPVVFVTPKIDNSVGSAKASFSAKPADPAQERRGGIATLRFLAQKPGQATVKFGAQTTAHGIGEATADIVASTNSSIITVLSGAGTTPTPALVGLGGVSAVGGTPTPTKSTGSALGGLPTATPTKVSSGSATVSAQTPVAGVSLPIMVGVLSGITLLILGVVLAL</sequence>
<evidence type="ECO:0000313" key="3">
    <source>
        <dbReference type="EMBL" id="OGY10816.1"/>
    </source>
</evidence>
<organism evidence="3 4">
    <name type="scientific">Candidatus Blackburnbacteria bacterium RIFCSPHIGHO2_02_FULL_44_20</name>
    <dbReference type="NCBI Taxonomy" id="1797516"/>
    <lineage>
        <taxon>Bacteria</taxon>
        <taxon>Candidatus Blackburniibacteriota</taxon>
    </lineage>
</organism>